<evidence type="ECO:0000313" key="31">
    <source>
        <dbReference type="Proteomes" id="UP000298324"/>
    </source>
</evidence>
<reference evidence="30 31" key="1">
    <citation type="journal article" date="2018" name="Environ. Microbiol.">
        <title>Novel energy conservation strategies and behaviour of Pelotomaculum schinkii driving syntrophic propionate catabolism.</title>
        <authorList>
            <person name="Hidalgo-Ahumada C.A.P."/>
            <person name="Nobu M.K."/>
            <person name="Narihiro T."/>
            <person name="Tamaki H."/>
            <person name="Liu W.T."/>
            <person name="Kamagata Y."/>
            <person name="Stams A.J.M."/>
            <person name="Imachi H."/>
            <person name="Sousa D.Z."/>
        </authorList>
    </citation>
    <scope>NUCLEOTIDE SEQUENCE [LARGE SCALE GENOMIC DNA]</scope>
    <source>
        <strain evidence="30 31">HH</strain>
    </source>
</reference>
<comment type="function">
    <text evidence="1">Cell wall formation. Synthesis of cross-linked peptidoglycan from the lipid intermediates. The enzyme has a penicillin-insensitive transglycosylase N-terminal domain (formation of linear glycan strands) and a penicillin-sensitive transpeptidase C-terminal domain (cross-linking of the peptide subunits).</text>
</comment>
<dbReference type="InterPro" id="IPR001460">
    <property type="entry name" value="PCN-bd_Tpept"/>
</dbReference>
<evidence type="ECO:0000259" key="29">
    <source>
        <dbReference type="Pfam" id="PF00912"/>
    </source>
</evidence>
<keyword evidence="18" id="KW-1133">Transmembrane helix</keyword>
<keyword evidence="8" id="KW-1003">Cell membrane</keyword>
<evidence type="ECO:0000256" key="11">
    <source>
        <dbReference type="ARBA" id="ARBA00022676"/>
    </source>
</evidence>
<keyword evidence="27" id="KW-0732">Signal</keyword>
<dbReference type="AlphaFoldDB" id="A0A4Y7RD61"/>
<dbReference type="GO" id="GO:0071555">
    <property type="term" value="P:cell wall organization"/>
    <property type="evidence" value="ECO:0007669"/>
    <property type="project" value="UniProtKB-KW"/>
</dbReference>
<evidence type="ECO:0000256" key="9">
    <source>
        <dbReference type="ARBA" id="ARBA00022645"/>
    </source>
</evidence>
<evidence type="ECO:0000256" key="16">
    <source>
        <dbReference type="ARBA" id="ARBA00022968"/>
    </source>
</evidence>
<dbReference type="InterPro" id="IPR023346">
    <property type="entry name" value="Lysozyme-like_dom_sf"/>
</dbReference>
<keyword evidence="19" id="KW-0472">Membrane</keyword>
<organism evidence="30 31">
    <name type="scientific">Pelotomaculum schinkii</name>
    <dbReference type="NCBI Taxonomy" id="78350"/>
    <lineage>
        <taxon>Bacteria</taxon>
        <taxon>Bacillati</taxon>
        <taxon>Bacillota</taxon>
        <taxon>Clostridia</taxon>
        <taxon>Eubacteriales</taxon>
        <taxon>Desulfotomaculaceae</taxon>
        <taxon>Pelotomaculum</taxon>
    </lineage>
</organism>
<dbReference type="SUPFAM" id="SSF53955">
    <property type="entry name" value="Lysozyme-like"/>
    <property type="match status" value="1"/>
</dbReference>
<accession>A0A4Y7RD61</accession>
<keyword evidence="11" id="KW-0328">Glycosyltransferase</keyword>
<dbReference type="SUPFAM" id="SSF56601">
    <property type="entry name" value="beta-lactamase/transpeptidase-like"/>
    <property type="match status" value="1"/>
</dbReference>
<dbReference type="GO" id="GO:0030288">
    <property type="term" value="C:outer membrane-bounded periplasmic space"/>
    <property type="evidence" value="ECO:0007669"/>
    <property type="project" value="TreeGrafter"/>
</dbReference>
<dbReference type="Pfam" id="PF00912">
    <property type="entry name" value="Transgly"/>
    <property type="match status" value="1"/>
</dbReference>
<evidence type="ECO:0000256" key="26">
    <source>
        <dbReference type="ARBA" id="ARBA00060592"/>
    </source>
</evidence>
<dbReference type="GO" id="GO:0006508">
    <property type="term" value="P:proteolysis"/>
    <property type="evidence" value="ECO:0007669"/>
    <property type="project" value="UniProtKB-KW"/>
</dbReference>
<dbReference type="EC" id="3.4.16.4" evidence="6"/>
<comment type="catalytic activity">
    <reaction evidence="25">
        <text>[GlcNAc-(1-&gt;4)-Mur2Ac(oyl-L-Ala-gamma-D-Glu-L-Lys-D-Ala-D-Ala)](n)-di-trans,octa-cis-undecaprenyl diphosphate + beta-D-GlcNAc-(1-&gt;4)-Mur2Ac(oyl-L-Ala-gamma-D-Glu-L-Lys-D-Ala-D-Ala)-di-trans,octa-cis-undecaprenyl diphosphate = [GlcNAc-(1-&gt;4)-Mur2Ac(oyl-L-Ala-gamma-D-Glu-L-Lys-D-Ala-D-Ala)](n+1)-di-trans,octa-cis-undecaprenyl diphosphate + di-trans,octa-cis-undecaprenyl diphosphate + H(+)</text>
        <dbReference type="Rhea" id="RHEA:23708"/>
        <dbReference type="Rhea" id="RHEA-COMP:9602"/>
        <dbReference type="Rhea" id="RHEA-COMP:9603"/>
        <dbReference type="ChEBI" id="CHEBI:15378"/>
        <dbReference type="ChEBI" id="CHEBI:58405"/>
        <dbReference type="ChEBI" id="CHEBI:60033"/>
        <dbReference type="ChEBI" id="CHEBI:78435"/>
        <dbReference type="EC" id="2.4.99.28"/>
    </reaction>
</comment>
<keyword evidence="17" id="KW-0573">Peptidoglycan synthesis</keyword>
<keyword evidence="16" id="KW-0735">Signal-anchor</keyword>
<name>A0A4Y7RD61_9FIRM</name>
<evidence type="ECO:0000256" key="24">
    <source>
        <dbReference type="ARBA" id="ARBA00044770"/>
    </source>
</evidence>
<comment type="pathway">
    <text evidence="26">Glycan biosynthesis.</text>
</comment>
<dbReference type="UniPathway" id="UPA00219"/>
<keyword evidence="10" id="KW-0645">Protease</keyword>
<evidence type="ECO:0000256" key="10">
    <source>
        <dbReference type="ARBA" id="ARBA00022670"/>
    </source>
</evidence>
<evidence type="ECO:0000256" key="27">
    <source>
        <dbReference type="SAM" id="SignalP"/>
    </source>
</evidence>
<dbReference type="RefSeq" id="WP_134217487.1">
    <property type="nucleotide sequence ID" value="NZ_QFGA01000001.1"/>
</dbReference>
<evidence type="ECO:0000256" key="2">
    <source>
        <dbReference type="ARBA" id="ARBA00004401"/>
    </source>
</evidence>
<evidence type="ECO:0000256" key="5">
    <source>
        <dbReference type="ARBA" id="ARBA00007739"/>
    </source>
</evidence>
<keyword evidence="21" id="KW-0511">Multifunctional enzyme</keyword>
<dbReference type="InterPro" id="IPR001264">
    <property type="entry name" value="Glyco_trans_51"/>
</dbReference>
<dbReference type="PROSITE" id="PS51257">
    <property type="entry name" value="PROKAR_LIPOPROTEIN"/>
    <property type="match status" value="1"/>
</dbReference>
<feature type="domain" description="Glycosyl transferase family 51" evidence="29">
    <location>
        <begin position="42"/>
        <end position="216"/>
    </location>
</feature>
<dbReference type="GO" id="GO:0009002">
    <property type="term" value="F:serine-type D-Ala-D-Ala carboxypeptidase activity"/>
    <property type="evidence" value="ECO:0007669"/>
    <property type="project" value="UniProtKB-EC"/>
</dbReference>
<dbReference type="GO" id="GO:0008658">
    <property type="term" value="F:penicillin binding"/>
    <property type="evidence" value="ECO:0007669"/>
    <property type="project" value="InterPro"/>
</dbReference>
<dbReference type="InterPro" id="IPR036950">
    <property type="entry name" value="PBP_transglycosylase"/>
</dbReference>
<feature type="signal peptide" evidence="27">
    <location>
        <begin position="1"/>
        <end position="19"/>
    </location>
</feature>
<evidence type="ECO:0000256" key="23">
    <source>
        <dbReference type="ARBA" id="ARBA00034000"/>
    </source>
</evidence>
<sequence length="677" mass="73514">MKAKITLLMLLISTTMVLAGCSARSFIDADFPVPSKILDANGTTITTVSEENRVPVSLDNISPYMQQAIVAIEDARFYQHHGIDPVGLARALWRNIKERSIVEGGSTISQQLVKNLYLEPERTAGRKLEEIFLTIQLERKHTKKEILEMYLNQIYFGQGAYGVEAAARTYFNKPAKDLGLAESAMLAGVPRAPSIYAPSQNFEGAKARQTTVLNRMVELGMLSREQAQEASGQFLQPSKSPVSVRKAPYFSNEIMNYIEKNYPNGLERLYSGGLLIYTTLDLNMQESAEKAVSQGLKGRDQELDGALVAIDPKTGQVKAMVGGKDYARSQFNRAVARFQPGSAFKPFLYAAAIDSGYTAGSTIICEPVSFLQTGGARYEPEDYQGGYHNRPFTLKEALYTSDNVVAVRLNEQVGAAKVANYARRMGIESPLRPVLSLPLGTSEVTPLELARAYGPLANKGIKAEPYFIQKITDRNGRVLEEHRPKLEQSLDEKTAYIVTDMLTAVLKPGGTASNISSAVGRPAAGKTGTTENLKEAWFVGYTPDLVAAVYIGYDDKNKEVGQTGAQIAAPIWASFAEAALKDVPASDFTMPAGVMKVTICAEDGLLAGPFNTRVIDAAFIQGTEPAAVCPGSGGGVISPDSTRQGYLGPRSFSLPGLDRVVPKNLFETFNRSKKSPP</sequence>
<evidence type="ECO:0000259" key="28">
    <source>
        <dbReference type="Pfam" id="PF00905"/>
    </source>
</evidence>
<keyword evidence="15" id="KW-0133">Cell shape</keyword>
<feature type="domain" description="Penicillin-binding protein transpeptidase" evidence="28">
    <location>
        <begin position="305"/>
        <end position="571"/>
    </location>
</feature>
<evidence type="ECO:0000256" key="3">
    <source>
        <dbReference type="ARBA" id="ARBA00004752"/>
    </source>
</evidence>
<evidence type="ECO:0000256" key="12">
    <source>
        <dbReference type="ARBA" id="ARBA00022679"/>
    </source>
</evidence>
<keyword evidence="12" id="KW-0808">Transferase</keyword>
<dbReference type="EMBL" id="QFGA01000001">
    <property type="protein sequence ID" value="TEB06948.1"/>
    <property type="molecule type" value="Genomic_DNA"/>
</dbReference>
<dbReference type="InterPro" id="IPR050396">
    <property type="entry name" value="Glycosyltr_51/Transpeptidase"/>
</dbReference>
<dbReference type="GO" id="GO:0008360">
    <property type="term" value="P:regulation of cell shape"/>
    <property type="evidence" value="ECO:0007669"/>
    <property type="project" value="UniProtKB-KW"/>
</dbReference>
<dbReference type="GO" id="GO:0046677">
    <property type="term" value="P:response to antibiotic"/>
    <property type="evidence" value="ECO:0007669"/>
    <property type="project" value="UniProtKB-KW"/>
</dbReference>
<evidence type="ECO:0000256" key="6">
    <source>
        <dbReference type="ARBA" id="ARBA00012448"/>
    </source>
</evidence>
<dbReference type="Proteomes" id="UP000298324">
    <property type="component" value="Unassembled WGS sequence"/>
</dbReference>
<evidence type="ECO:0000256" key="4">
    <source>
        <dbReference type="ARBA" id="ARBA00007090"/>
    </source>
</evidence>
<evidence type="ECO:0000256" key="20">
    <source>
        <dbReference type="ARBA" id="ARBA00023251"/>
    </source>
</evidence>
<evidence type="ECO:0000256" key="18">
    <source>
        <dbReference type="ARBA" id="ARBA00022989"/>
    </source>
</evidence>
<feature type="chain" id="PRO_5021211577" description="Penicillin-binding protein 1A" evidence="27">
    <location>
        <begin position="20"/>
        <end position="677"/>
    </location>
</feature>
<evidence type="ECO:0000256" key="22">
    <source>
        <dbReference type="ARBA" id="ARBA00023316"/>
    </source>
</evidence>
<keyword evidence="31" id="KW-1185">Reference proteome</keyword>
<dbReference type="GO" id="GO:0005886">
    <property type="term" value="C:plasma membrane"/>
    <property type="evidence" value="ECO:0007669"/>
    <property type="project" value="UniProtKB-SubCell"/>
</dbReference>
<evidence type="ECO:0000256" key="17">
    <source>
        <dbReference type="ARBA" id="ARBA00022984"/>
    </source>
</evidence>
<evidence type="ECO:0000256" key="14">
    <source>
        <dbReference type="ARBA" id="ARBA00022801"/>
    </source>
</evidence>
<dbReference type="Gene3D" id="3.40.710.10">
    <property type="entry name" value="DD-peptidase/beta-lactamase superfamily"/>
    <property type="match status" value="1"/>
</dbReference>
<protein>
    <recommendedName>
        <fullName evidence="7">Penicillin-binding protein 1A</fullName>
        <ecNumber evidence="24">2.4.99.28</ecNumber>
        <ecNumber evidence="6">3.4.16.4</ecNumber>
    </recommendedName>
</protein>
<dbReference type="Gene3D" id="1.10.3810.10">
    <property type="entry name" value="Biosynthetic peptidoglycan transglycosylase-like"/>
    <property type="match status" value="1"/>
</dbReference>
<dbReference type="PANTHER" id="PTHR32282">
    <property type="entry name" value="BINDING PROTEIN TRANSPEPTIDASE, PUTATIVE-RELATED"/>
    <property type="match status" value="1"/>
</dbReference>
<dbReference type="InterPro" id="IPR012338">
    <property type="entry name" value="Beta-lactam/transpept-like"/>
</dbReference>
<comment type="subcellular location">
    <subcellularLocation>
        <location evidence="2">Cell membrane</location>
        <topology evidence="2">Single-pass type II membrane protein</topology>
    </subcellularLocation>
</comment>
<evidence type="ECO:0000256" key="21">
    <source>
        <dbReference type="ARBA" id="ARBA00023268"/>
    </source>
</evidence>
<dbReference type="GO" id="GO:0009252">
    <property type="term" value="P:peptidoglycan biosynthetic process"/>
    <property type="evidence" value="ECO:0007669"/>
    <property type="project" value="UniProtKB-UniPathway"/>
</dbReference>
<dbReference type="PANTHER" id="PTHR32282:SF33">
    <property type="entry name" value="PEPTIDOGLYCAN GLYCOSYLTRANSFERASE"/>
    <property type="match status" value="1"/>
</dbReference>
<evidence type="ECO:0000256" key="1">
    <source>
        <dbReference type="ARBA" id="ARBA00002624"/>
    </source>
</evidence>
<keyword evidence="14" id="KW-0378">Hydrolase</keyword>
<dbReference type="EC" id="2.4.99.28" evidence="24"/>
<comment type="similarity">
    <text evidence="5">In the N-terminal section; belongs to the glycosyltransferase 51 family.</text>
</comment>
<evidence type="ECO:0000256" key="15">
    <source>
        <dbReference type="ARBA" id="ARBA00022960"/>
    </source>
</evidence>
<evidence type="ECO:0000256" key="8">
    <source>
        <dbReference type="ARBA" id="ARBA00022475"/>
    </source>
</evidence>
<keyword evidence="13" id="KW-0812">Transmembrane</keyword>
<comment type="pathway">
    <text evidence="3">Cell wall biogenesis; peptidoglycan biosynthesis.</text>
</comment>
<evidence type="ECO:0000256" key="13">
    <source>
        <dbReference type="ARBA" id="ARBA00022692"/>
    </source>
</evidence>
<dbReference type="Pfam" id="PF00905">
    <property type="entry name" value="Transpeptidase"/>
    <property type="match status" value="1"/>
</dbReference>
<evidence type="ECO:0000256" key="19">
    <source>
        <dbReference type="ARBA" id="ARBA00023136"/>
    </source>
</evidence>
<evidence type="ECO:0000256" key="7">
    <source>
        <dbReference type="ARBA" id="ARBA00018638"/>
    </source>
</evidence>
<comment type="catalytic activity">
    <reaction evidence="23">
        <text>Preferential cleavage: (Ac)2-L-Lys-D-Ala-|-D-Ala. Also transpeptidation of peptidyl-alanyl moieties that are N-acyl substituents of D-alanine.</text>
        <dbReference type="EC" id="3.4.16.4"/>
    </reaction>
</comment>
<gene>
    <name evidence="30" type="primary">pbpG</name>
    <name evidence="30" type="ORF">Psch_00483</name>
</gene>
<comment type="caution">
    <text evidence="30">The sequence shown here is derived from an EMBL/GenBank/DDBJ whole genome shotgun (WGS) entry which is preliminary data.</text>
</comment>
<comment type="similarity">
    <text evidence="4">In the C-terminal section; belongs to the transpeptidase family.</text>
</comment>
<dbReference type="GO" id="GO:0008955">
    <property type="term" value="F:peptidoglycan glycosyltransferase activity"/>
    <property type="evidence" value="ECO:0007669"/>
    <property type="project" value="UniProtKB-EC"/>
</dbReference>
<dbReference type="NCBIfam" id="TIGR02074">
    <property type="entry name" value="PBP_1a_fam"/>
    <property type="match status" value="1"/>
</dbReference>
<keyword evidence="20" id="KW-0046">Antibiotic resistance</keyword>
<dbReference type="FunFam" id="1.10.3810.10:FF:000001">
    <property type="entry name" value="Penicillin-binding protein 1A"/>
    <property type="match status" value="1"/>
</dbReference>
<proteinExistence type="inferred from homology"/>
<keyword evidence="9" id="KW-0121">Carboxypeptidase</keyword>
<evidence type="ECO:0000256" key="25">
    <source>
        <dbReference type="ARBA" id="ARBA00049902"/>
    </source>
</evidence>
<keyword evidence="22" id="KW-0961">Cell wall biogenesis/degradation</keyword>
<evidence type="ECO:0000313" key="30">
    <source>
        <dbReference type="EMBL" id="TEB06948.1"/>
    </source>
</evidence>